<dbReference type="Gene3D" id="6.10.340.10">
    <property type="match status" value="1"/>
</dbReference>
<dbReference type="AlphaFoldDB" id="A0A0N7IUW8"/>
<dbReference type="InterPro" id="IPR004089">
    <property type="entry name" value="MCPsignal_dom"/>
</dbReference>
<comment type="similarity">
    <text evidence="8">Belongs to the methyl-accepting chemotaxis (MCP) protein family.</text>
</comment>
<dbReference type="Pfam" id="PF17200">
    <property type="entry name" value="sCache_2"/>
    <property type="match status" value="1"/>
</dbReference>
<dbReference type="GO" id="GO:0007165">
    <property type="term" value="P:signal transduction"/>
    <property type="evidence" value="ECO:0007669"/>
    <property type="project" value="UniProtKB-KW"/>
</dbReference>
<dbReference type="Pfam" id="PF00672">
    <property type="entry name" value="HAMP"/>
    <property type="match status" value="1"/>
</dbReference>
<evidence type="ECO:0000256" key="9">
    <source>
        <dbReference type="PROSITE-ProRule" id="PRU00284"/>
    </source>
</evidence>
<dbReference type="Gene3D" id="1.10.287.950">
    <property type="entry name" value="Methyl-accepting chemotaxis protein"/>
    <property type="match status" value="1"/>
</dbReference>
<feature type="domain" description="T-SNARE coiled-coil homology" evidence="11">
    <location>
        <begin position="453"/>
        <end position="515"/>
    </location>
</feature>
<dbReference type="PROSITE" id="PS50192">
    <property type="entry name" value="T_SNARE"/>
    <property type="match status" value="1"/>
</dbReference>
<evidence type="ECO:0000256" key="5">
    <source>
        <dbReference type="ARBA" id="ARBA00022989"/>
    </source>
</evidence>
<reference evidence="14" key="1">
    <citation type="journal article" date="2016" name="Genome Announc.">
        <title>Revised genome sequence of the purple photosynthetic bacterium Blastochloris viridis.</title>
        <authorList>
            <person name="Liu L.N."/>
            <person name="Faulkner M."/>
            <person name="Liu X."/>
            <person name="Huang F."/>
            <person name="Darby A.C."/>
            <person name="Hall N."/>
        </authorList>
    </citation>
    <scope>NUCLEOTIDE SEQUENCE [LARGE SCALE GENOMIC DNA]</scope>
    <source>
        <strain evidence="14">ATCC 19567 / DSM 133 / F</strain>
    </source>
</reference>
<evidence type="ECO:0000256" key="1">
    <source>
        <dbReference type="ARBA" id="ARBA00004429"/>
    </source>
</evidence>
<evidence type="ECO:0000256" key="8">
    <source>
        <dbReference type="ARBA" id="ARBA00029447"/>
    </source>
</evidence>
<keyword evidence="7 9" id="KW-0807">Transducer</keyword>
<dbReference type="GO" id="GO:0005886">
    <property type="term" value="C:plasma membrane"/>
    <property type="evidence" value="ECO:0007669"/>
    <property type="project" value="UniProtKB-SubCell"/>
</dbReference>
<dbReference type="GO" id="GO:0006935">
    <property type="term" value="P:chemotaxis"/>
    <property type="evidence" value="ECO:0007669"/>
    <property type="project" value="InterPro"/>
</dbReference>
<dbReference type="KEGG" id="bvr:BVIR_2753"/>
<evidence type="ECO:0000313" key="14">
    <source>
        <dbReference type="Proteomes" id="UP000065734"/>
    </source>
</evidence>
<keyword evidence="6" id="KW-0472">Membrane</keyword>
<accession>A0A0N7IUW8</accession>
<evidence type="ECO:0000259" key="10">
    <source>
        <dbReference type="PROSITE" id="PS50111"/>
    </source>
</evidence>
<dbReference type="InterPro" id="IPR000727">
    <property type="entry name" value="T_SNARE_dom"/>
</dbReference>
<keyword evidence="3" id="KW-0997">Cell inner membrane</keyword>
<dbReference type="SMART" id="SM00304">
    <property type="entry name" value="HAMP"/>
    <property type="match status" value="1"/>
</dbReference>
<evidence type="ECO:0000256" key="7">
    <source>
        <dbReference type="ARBA" id="ARBA00023224"/>
    </source>
</evidence>
<dbReference type="STRING" id="1079.BVIR_2753"/>
<keyword evidence="14" id="KW-1185">Reference proteome</keyword>
<dbReference type="Gene3D" id="3.30.450.20">
    <property type="entry name" value="PAS domain"/>
    <property type="match status" value="1"/>
</dbReference>
<proteinExistence type="inferred from homology"/>
<dbReference type="SMART" id="SM01049">
    <property type="entry name" value="Cache_2"/>
    <property type="match status" value="1"/>
</dbReference>
<name>A0A0N7IUW8_BLAVI</name>
<dbReference type="EMBL" id="LN907867">
    <property type="protein sequence ID" value="CUU43180.1"/>
    <property type="molecule type" value="Genomic_DNA"/>
</dbReference>
<dbReference type="CDD" id="cd06225">
    <property type="entry name" value="HAMP"/>
    <property type="match status" value="1"/>
</dbReference>
<evidence type="ECO:0000256" key="3">
    <source>
        <dbReference type="ARBA" id="ARBA00022519"/>
    </source>
</evidence>
<dbReference type="Pfam" id="PF00015">
    <property type="entry name" value="MCPsignal"/>
    <property type="match status" value="1"/>
</dbReference>
<evidence type="ECO:0000259" key="11">
    <source>
        <dbReference type="PROSITE" id="PS50192"/>
    </source>
</evidence>
<sequence>MRLGVRGRLFALVGLFALGCGILAGAMVWLQRGQLFEARERQLETQVEASFGVLDTYAKLAASGAMTEDKAREAAFAVLGNMRYGENDYFFVQDREGIVRVHPNPSMVGKTLLENKDANGVYYGRELKDAIDRAGSGLVTYAFPRPGSTDAADKATFIKLYKPWGVAVATGVYIDDLDAEVFQAALKSGGVTLALVLAIGSVVFWIARGIANPLQVLRTVMLDLAEGRDTNVALDTNRKDELGEMAGAVLVFRDNAIKRVELEAQAKAEQAARAERQARVEAAIAAFRADVQTVLGALGVNVDGLEATAKALTAVAQEASEQAVSAAGASEQAAANVQSVASAAEELGSSVQEIGRQVAQTNDIVTRATEMAEKTNAQVGTLAASAQKIGDVVDLIRAIAEQTNLLALNATIEAARAGEAGRGFAVVAQEVKTLASQTAKATEDIGTQVTGIQTATAEAVQAIGAISATMDEVQRFTAGISAAVEQQGAATHEISRNVSEASAGTATVAQNVSTVTAAIGEANRSARHVLDSTGELAQAAQRLQQSVDTFLHQVAA</sequence>
<dbReference type="PROSITE" id="PS50111">
    <property type="entry name" value="CHEMOTAXIS_TRANSDUC_2"/>
    <property type="match status" value="1"/>
</dbReference>
<evidence type="ECO:0000256" key="2">
    <source>
        <dbReference type="ARBA" id="ARBA00022475"/>
    </source>
</evidence>
<dbReference type="PANTHER" id="PTHR32089">
    <property type="entry name" value="METHYL-ACCEPTING CHEMOTAXIS PROTEIN MCPB"/>
    <property type="match status" value="1"/>
</dbReference>
<keyword evidence="2" id="KW-1003">Cell membrane</keyword>
<dbReference type="Proteomes" id="UP000065734">
    <property type="component" value="Chromosome I"/>
</dbReference>
<organism evidence="13 14">
    <name type="scientific">Blastochloris viridis</name>
    <name type="common">Rhodopseudomonas viridis</name>
    <dbReference type="NCBI Taxonomy" id="1079"/>
    <lineage>
        <taxon>Bacteria</taxon>
        <taxon>Pseudomonadati</taxon>
        <taxon>Pseudomonadota</taxon>
        <taxon>Alphaproteobacteria</taxon>
        <taxon>Hyphomicrobiales</taxon>
        <taxon>Blastochloridaceae</taxon>
        <taxon>Blastochloris</taxon>
    </lineage>
</organism>
<dbReference type="PROSITE" id="PS51257">
    <property type="entry name" value="PROKAR_LIPOPROTEIN"/>
    <property type="match status" value="1"/>
</dbReference>
<keyword evidence="4" id="KW-0812">Transmembrane</keyword>
<dbReference type="SUPFAM" id="SSF58104">
    <property type="entry name" value="Methyl-accepting chemotaxis protein (MCP) signaling domain"/>
    <property type="match status" value="1"/>
</dbReference>
<evidence type="ECO:0000259" key="12">
    <source>
        <dbReference type="PROSITE" id="PS50885"/>
    </source>
</evidence>
<dbReference type="InterPro" id="IPR033480">
    <property type="entry name" value="sCache_2"/>
</dbReference>
<dbReference type="SMART" id="SM00283">
    <property type="entry name" value="MA"/>
    <property type="match status" value="1"/>
</dbReference>
<evidence type="ECO:0000313" key="13">
    <source>
        <dbReference type="EMBL" id="CUU43180.1"/>
    </source>
</evidence>
<keyword evidence="5" id="KW-1133">Transmembrane helix</keyword>
<dbReference type="PANTHER" id="PTHR32089:SF112">
    <property type="entry name" value="LYSOZYME-LIKE PROTEIN-RELATED"/>
    <property type="match status" value="1"/>
</dbReference>
<dbReference type="InterPro" id="IPR004090">
    <property type="entry name" value="Chemotax_Me-accpt_rcpt"/>
</dbReference>
<protein>
    <submittedName>
        <fullName evidence="13">Methyl-accepting chemotaxis protein 4</fullName>
    </submittedName>
</protein>
<dbReference type="PROSITE" id="PS50885">
    <property type="entry name" value="HAMP"/>
    <property type="match status" value="1"/>
</dbReference>
<evidence type="ECO:0000256" key="6">
    <source>
        <dbReference type="ARBA" id="ARBA00023136"/>
    </source>
</evidence>
<dbReference type="PATRIC" id="fig|1079.6.peg.2890"/>
<evidence type="ECO:0000256" key="4">
    <source>
        <dbReference type="ARBA" id="ARBA00022692"/>
    </source>
</evidence>
<comment type="subcellular location">
    <subcellularLocation>
        <location evidence="1">Cell inner membrane</location>
        <topology evidence="1">Multi-pass membrane protein</topology>
    </subcellularLocation>
</comment>
<feature type="domain" description="Methyl-accepting transducer" evidence="10">
    <location>
        <begin position="301"/>
        <end position="523"/>
    </location>
</feature>
<dbReference type="GO" id="GO:0004888">
    <property type="term" value="F:transmembrane signaling receptor activity"/>
    <property type="evidence" value="ECO:0007669"/>
    <property type="project" value="InterPro"/>
</dbReference>
<dbReference type="PRINTS" id="PR00260">
    <property type="entry name" value="CHEMTRNSDUCR"/>
</dbReference>
<gene>
    <name evidence="13" type="primary">mcp4_12</name>
    <name evidence="13" type="ORF">BVIRIDIS_21970</name>
</gene>
<feature type="domain" description="HAMP" evidence="12">
    <location>
        <begin position="208"/>
        <end position="261"/>
    </location>
</feature>
<dbReference type="InterPro" id="IPR003660">
    <property type="entry name" value="HAMP_dom"/>
</dbReference>